<feature type="transmembrane region" description="Helical" evidence="1">
    <location>
        <begin position="56"/>
        <end position="74"/>
    </location>
</feature>
<dbReference type="Proteomes" id="UP000629098">
    <property type="component" value="Unassembled WGS sequence"/>
</dbReference>
<proteinExistence type="predicted"/>
<keyword evidence="1" id="KW-0812">Transmembrane</keyword>
<name>A0A8J7BZI8_9CYAN</name>
<dbReference type="RefSeq" id="WP_190835041.1">
    <property type="nucleotide sequence ID" value="NZ_CAWPPI010000086.1"/>
</dbReference>
<protein>
    <submittedName>
        <fullName evidence="2">Uncharacterized protein</fullName>
    </submittedName>
</protein>
<keyword evidence="1" id="KW-1133">Transmembrane helix</keyword>
<gene>
    <name evidence="2" type="ORF">ICL16_28975</name>
</gene>
<comment type="caution">
    <text evidence="2">The sequence shown here is derived from an EMBL/GenBank/DDBJ whole genome shotgun (WGS) entry which is preliminary data.</text>
</comment>
<dbReference type="AlphaFoldDB" id="A0A8J7BZI8"/>
<evidence type="ECO:0000313" key="3">
    <source>
        <dbReference type="Proteomes" id="UP000629098"/>
    </source>
</evidence>
<evidence type="ECO:0000256" key="1">
    <source>
        <dbReference type="SAM" id="Phobius"/>
    </source>
</evidence>
<sequence>MKTNFTNDHNLLLKFGSKGLKYFLLALVGFAITYVISTILGGSYIFTSVLFLAGDWLLRLGILLLCLILTAIILESLR</sequence>
<accession>A0A8J7BZI8</accession>
<reference evidence="2" key="1">
    <citation type="submission" date="2020-09" db="EMBL/GenBank/DDBJ databases">
        <title>Iningainema tapete sp. nov. (Scytonemataceae, Cyanobacteria) from greenhouses in central Florida (USA) produces two types of nodularin with biosynthetic potential for microcystin-LR and anabaenopeptins.</title>
        <authorList>
            <person name="Berthold D.E."/>
            <person name="Lefler F.W."/>
            <person name="Huang I.-S."/>
            <person name="Abdulla H."/>
            <person name="Zimba P.V."/>
            <person name="Laughinghouse H.D. IV."/>
        </authorList>
    </citation>
    <scope>NUCLEOTIDE SEQUENCE</scope>
    <source>
        <strain evidence="2">BLCCT55</strain>
    </source>
</reference>
<organism evidence="2 3">
    <name type="scientific">Iningainema tapete BLCC-T55</name>
    <dbReference type="NCBI Taxonomy" id="2748662"/>
    <lineage>
        <taxon>Bacteria</taxon>
        <taxon>Bacillati</taxon>
        <taxon>Cyanobacteriota</taxon>
        <taxon>Cyanophyceae</taxon>
        <taxon>Nostocales</taxon>
        <taxon>Scytonemataceae</taxon>
        <taxon>Iningainema tapete</taxon>
    </lineage>
</organism>
<keyword evidence="3" id="KW-1185">Reference proteome</keyword>
<dbReference type="EMBL" id="JACXAE010000086">
    <property type="protein sequence ID" value="MBD2775983.1"/>
    <property type="molecule type" value="Genomic_DNA"/>
</dbReference>
<feature type="transmembrane region" description="Helical" evidence="1">
    <location>
        <begin position="22"/>
        <end position="44"/>
    </location>
</feature>
<evidence type="ECO:0000313" key="2">
    <source>
        <dbReference type="EMBL" id="MBD2775983.1"/>
    </source>
</evidence>
<keyword evidence="1" id="KW-0472">Membrane</keyword>